<keyword evidence="2 3" id="KW-0040">ANK repeat</keyword>
<evidence type="ECO:0000256" key="3">
    <source>
        <dbReference type="PROSITE-ProRule" id="PRU00023"/>
    </source>
</evidence>
<dbReference type="Pfam" id="PF12796">
    <property type="entry name" value="Ank_2"/>
    <property type="match status" value="4"/>
</dbReference>
<dbReference type="Proteomes" id="UP000179807">
    <property type="component" value="Unassembled WGS sequence"/>
</dbReference>
<dbReference type="SMR" id="A0A1J4J4G2"/>
<organism evidence="4 5">
    <name type="scientific">Tritrichomonas foetus</name>
    <dbReference type="NCBI Taxonomy" id="1144522"/>
    <lineage>
        <taxon>Eukaryota</taxon>
        <taxon>Metamonada</taxon>
        <taxon>Parabasalia</taxon>
        <taxon>Tritrichomonadida</taxon>
        <taxon>Tritrichomonadidae</taxon>
        <taxon>Tritrichomonas</taxon>
    </lineage>
</organism>
<name>A0A1J4J4G2_9EUKA</name>
<dbReference type="PRINTS" id="PR01415">
    <property type="entry name" value="ANKYRIN"/>
</dbReference>
<dbReference type="AlphaFoldDB" id="A0A1J4J4G2"/>
<evidence type="ECO:0000313" key="5">
    <source>
        <dbReference type="Proteomes" id="UP000179807"/>
    </source>
</evidence>
<evidence type="ECO:0000256" key="1">
    <source>
        <dbReference type="ARBA" id="ARBA00022737"/>
    </source>
</evidence>
<reference evidence="4" key="1">
    <citation type="submission" date="2016-10" db="EMBL/GenBank/DDBJ databases">
        <authorList>
            <person name="Benchimol M."/>
            <person name="Almeida L.G."/>
            <person name="Vasconcelos A.T."/>
            <person name="Perreira-Neves A."/>
            <person name="Rosa I.A."/>
            <person name="Tasca T."/>
            <person name="Bogo M.R."/>
            <person name="de Souza W."/>
        </authorList>
    </citation>
    <scope>NUCLEOTIDE SEQUENCE [LARGE SCALE GENOMIC DNA]</scope>
    <source>
        <strain evidence="4">K</strain>
    </source>
</reference>
<feature type="repeat" description="ANK" evidence="3">
    <location>
        <begin position="558"/>
        <end position="590"/>
    </location>
</feature>
<dbReference type="PANTHER" id="PTHR24198">
    <property type="entry name" value="ANKYRIN REPEAT AND PROTEIN KINASE DOMAIN-CONTAINING PROTEIN"/>
    <property type="match status" value="1"/>
</dbReference>
<feature type="repeat" description="ANK" evidence="3">
    <location>
        <begin position="752"/>
        <end position="784"/>
    </location>
</feature>
<dbReference type="VEuPathDB" id="TrichDB:TRFO_39542"/>
<sequence>MSEIEPSLKFYQIHDTPRLPDTGAIAVHYWAAADNVDNLNICKKDSGENSLLITDFYGNSPLHYAAACSSYKCADLIVSLFPNQHFNNQDNLTPAHIAAQRGDLSMLKILSKSKYLLTDCTSCNWTPLHFATIYGHLNCVQFILEKCDKSIIHVLTTASDSVLQSYQARDFKFFSALDIAATMKHTEIEQLLVEYHALPSLHSAVMCRNNRALSYFLLSPQSRYKNRLNEPAKYRNCTALHLAAAFDYYEICHSLLISGATLDQLDIDGYSALDVSIICGASKAVSIIASRCNPRQISRAYCIAIDIKDQNAFKEFQDQRYPYDPNYTYDNGDSLLIHAIKRSQKQFAKEIISKGADISRIDKENANALHYAAVSKDPDLCKMLLPLSETKDKYYLTPYAYAIRAGDKDGAMMLSDCRAGHDSLDAFGMTPCLYGLFNPLCVDNSVNLFTQKTVNSLYSPNVKALHEYINTPRTDTERTFFNYATDTTTTVTCPFVDLFGELKSGMEAPHFKFFFERTDGYLRKATVISAAVLFTKNIQHLQKMISKEKRIINHPDEYARTPLIFSALLVRAKTVFLLINNGANISSKDKEGNTLWHYVDDVGVFKQISSSEADIMITRSDINNKGETPFHIACKNGNSEILKKFVTIIDDPAILTLPDNNGNTPLDNSLLSNSNDCIELLHSRGVDNRLIIAINNHATIDECMNLISHGYPVNSSDRVKNTPLHAAVQNQNVDLVNFLISKGADVNANNMNNESPLHVAAILGNLDIIKALLRRKIDLTAFPLESQPFNFSKDPKVKDFLYHYWKRQHYGHKFIDFVIQSQEALMLIDGEIMSLKMNPRVNSTLVEEFKAVVERIIFVSKRIIAMRPTNPKPFNFMTSLHHLLLLLTTIDVQQFTRTVEGTLKPEPDATSFANLHRILVFLFPLRWVKYVCSYIKRIDKHLLPIVDDENIFRFKIKKTILEQAELSVKTIKLFDGNVKSFIPEISGVNSKADTVNCMGAMFIEEVSCAPTCLFFPQFYFGLKNYFSSDFSIPRNIPFMNKTLLRIIVIGKQVIFMSIRDVFALPIQLVHIKPLKVGFQVWTPVGSFKLMPPPKDEPMVMQSMLQIALSFIQEKCVNFNEGESLLCDIHNDTFQCLVVYQLGGKYTVDLRMMYVKANKEEQCFDLVRGHILESIPSNLVLLRVIPRKSQSDNSIIFV</sequence>
<protein>
    <submittedName>
        <fullName evidence="4">Uncharacterized protein</fullName>
    </submittedName>
</protein>
<dbReference type="OrthoDB" id="341259at2759"/>
<dbReference type="EMBL" id="MLAK01001334">
    <property type="protein sequence ID" value="OHS94254.1"/>
    <property type="molecule type" value="Genomic_DNA"/>
</dbReference>
<comment type="caution">
    <text evidence="4">The sequence shown here is derived from an EMBL/GenBank/DDBJ whole genome shotgun (WGS) entry which is preliminary data.</text>
</comment>
<dbReference type="InterPro" id="IPR036770">
    <property type="entry name" value="Ankyrin_rpt-contain_sf"/>
</dbReference>
<dbReference type="Pfam" id="PF00023">
    <property type="entry name" value="Ank"/>
    <property type="match status" value="1"/>
</dbReference>
<proteinExistence type="predicted"/>
<feature type="repeat" description="ANK" evidence="3">
    <location>
        <begin position="625"/>
        <end position="646"/>
    </location>
</feature>
<dbReference type="PANTHER" id="PTHR24198:SF165">
    <property type="entry name" value="ANKYRIN REPEAT-CONTAINING PROTEIN-RELATED"/>
    <property type="match status" value="1"/>
</dbReference>
<dbReference type="Gene3D" id="1.25.40.20">
    <property type="entry name" value="Ankyrin repeat-containing domain"/>
    <property type="match status" value="3"/>
</dbReference>
<gene>
    <name evidence="4" type="ORF">TRFO_39542</name>
</gene>
<dbReference type="GeneID" id="94847416"/>
<dbReference type="SMART" id="SM00248">
    <property type="entry name" value="ANK"/>
    <property type="match status" value="14"/>
</dbReference>
<feature type="repeat" description="ANK" evidence="3">
    <location>
        <begin position="719"/>
        <end position="751"/>
    </location>
</feature>
<feature type="repeat" description="ANK" evidence="3">
    <location>
        <begin position="331"/>
        <end position="363"/>
    </location>
</feature>
<accession>A0A1J4J4G2</accession>
<evidence type="ECO:0000256" key="2">
    <source>
        <dbReference type="ARBA" id="ARBA00023043"/>
    </source>
</evidence>
<dbReference type="PROSITE" id="PS50297">
    <property type="entry name" value="ANK_REP_REGION"/>
    <property type="match status" value="3"/>
</dbReference>
<feature type="repeat" description="ANK" evidence="3">
    <location>
        <begin position="235"/>
        <end position="267"/>
    </location>
</feature>
<evidence type="ECO:0000313" key="4">
    <source>
        <dbReference type="EMBL" id="OHS94254.1"/>
    </source>
</evidence>
<dbReference type="PROSITE" id="PS50088">
    <property type="entry name" value="ANK_REPEAT"/>
    <property type="match status" value="6"/>
</dbReference>
<dbReference type="RefSeq" id="XP_068347391.1">
    <property type="nucleotide sequence ID" value="XM_068512712.1"/>
</dbReference>
<dbReference type="InterPro" id="IPR002110">
    <property type="entry name" value="Ankyrin_rpt"/>
</dbReference>
<keyword evidence="1" id="KW-0677">Repeat</keyword>
<dbReference type="SUPFAM" id="SSF48403">
    <property type="entry name" value="Ankyrin repeat"/>
    <property type="match status" value="3"/>
</dbReference>
<keyword evidence="5" id="KW-1185">Reference proteome</keyword>